<dbReference type="InterPro" id="IPR036188">
    <property type="entry name" value="FAD/NAD-bd_sf"/>
</dbReference>
<proteinExistence type="inferred from homology"/>
<feature type="signal peptide" evidence="5">
    <location>
        <begin position="1"/>
        <end position="21"/>
    </location>
</feature>
<dbReference type="RefSeq" id="WP_129030104.1">
    <property type="nucleotide sequence ID" value="NZ_AP026806.1"/>
</dbReference>
<dbReference type="Gene3D" id="3.90.700.10">
    <property type="entry name" value="Succinate dehydrogenase/fumarate reductase flavoprotein, catalytic domain"/>
    <property type="match status" value="1"/>
</dbReference>
<dbReference type="PRINTS" id="PR00411">
    <property type="entry name" value="PNDRDTASEI"/>
</dbReference>
<keyword evidence="2 5" id="KW-0285">Flavoprotein</keyword>
<gene>
    <name evidence="8" type="ORF">DP130_04930</name>
    <name evidence="7" type="ORF">K234311028_15070</name>
</gene>
<comment type="cofactor">
    <cofactor evidence="1">
        <name>FAD</name>
        <dbReference type="ChEBI" id="CHEBI:57692"/>
    </cofactor>
</comment>
<evidence type="ECO:0000256" key="4">
    <source>
        <dbReference type="ARBA" id="ARBA00023002"/>
    </source>
</evidence>
<comment type="similarity">
    <text evidence="5">Belongs to the FAD-dependent oxidoreductase 2 family. FRD/SDH subfamily.</text>
</comment>
<organism evidence="8 9">
    <name type="scientific">Clostridium tetani</name>
    <dbReference type="NCBI Taxonomy" id="1513"/>
    <lineage>
        <taxon>Bacteria</taxon>
        <taxon>Bacillati</taxon>
        <taxon>Bacillota</taxon>
        <taxon>Clostridia</taxon>
        <taxon>Eubacteriales</taxon>
        <taxon>Clostridiaceae</taxon>
        <taxon>Clostridium</taxon>
    </lineage>
</organism>
<evidence type="ECO:0000256" key="2">
    <source>
        <dbReference type="ARBA" id="ARBA00022630"/>
    </source>
</evidence>
<dbReference type="InterPro" id="IPR010960">
    <property type="entry name" value="Flavocytochrome_c"/>
</dbReference>
<dbReference type="InterPro" id="IPR050315">
    <property type="entry name" value="FAD-oxidoreductase_2"/>
</dbReference>
<evidence type="ECO:0000256" key="5">
    <source>
        <dbReference type="RuleBase" id="RU366062"/>
    </source>
</evidence>
<feature type="chain" id="PRO_5022264672" evidence="5">
    <location>
        <begin position="22"/>
        <end position="485"/>
    </location>
</feature>
<evidence type="ECO:0000313" key="10">
    <source>
        <dbReference type="Proteomes" id="UP001321763"/>
    </source>
</evidence>
<keyword evidence="5" id="KW-0732">Signal</keyword>
<evidence type="ECO:0000259" key="6">
    <source>
        <dbReference type="Pfam" id="PF00890"/>
    </source>
</evidence>
<evidence type="ECO:0000313" key="7">
    <source>
        <dbReference type="EMBL" id="BDR81261.1"/>
    </source>
</evidence>
<feature type="domain" description="FAD-dependent oxidoreductase 2 FAD-binding" evidence="6">
    <location>
        <begin position="41"/>
        <end position="463"/>
    </location>
</feature>
<name>A0A4Q0VE58_CLOTA</name>
<dbReference type="EMBL" id="QMAP01000004">
    <property type="protein sequence ID" value="RXI49401.1"/>
    <property type="molecule type" value="Genomic_DNA"/>
</dbReference>
<evidence type="ECO:0000313" key="9">
    <source>
        <dbReference type="Proteomes" id="UP000290921"/>
    </source>
</evidence>
<dbReference type="PROSITE" id="PS51257">
    <property type="entry name" value="PROKAR_LIPOPROTEIN"/>
    <property type="match status" value="1"/>
</dbReference>
<dbReference type="InterPro" id="IPR027477">
    <property type="entry name" value="Succ_DH/fumarate_Rdtase_cat_sf"/>
</dbReference>
<keyword evidence="3 5" id="KW-0274">FAD</keyword>
<dbReference type="GO" id="GO:0010181">
    <property type="term" value="F:FMN binding"/>
    <property type="evidence" value="ECO:0007669"/>
    <property type="project" value="InterPro"/>
</dbReference>
<dbReference type="GO" id="GO:0033765">
    <property type="term" value="F:steroid dehydrogenase activity, acting on the CH-CH group of donors"/>
    <property type="evidence" value="ECO:0007669"/>
    <property type="project" value="UniProtKB-ARBA"/>
</dbReference>
<sequence>MNLKKLTAILTTAMLTMGAMAGCGGNNKTTGSKEGKNEKTDVVVIGAGGAGLAAAVEVKNAGANVIVLEKMPMAGGNTLRATGGINAAGTKFQKEKKIGDNVEKFYKDTMKGGHDKGEPELVKLLTEKSAEAVEWLADLGADLSDVGRLGGASENRAHRPTGGGAVGTEIVKTLKKTAENKKIDIRTMNKATEILKDDKGNITGVKAVDKEEKEYTIDAKSIIIATGGFGASEEMFVRYNDKLKGFGTTNHAGATGEGILMAEKLGAQLTQMKEIQTHPTVVPQKGIMITEAVRGNGAILINREGKRFINEIETRDVVSKAILKQEGKTAYLVFDENVRKSLKAVEKYIEMELTVVGNSTQDLADKLKINAGELKKTVNTYNGYVKAKKDNNFKRANMPTEFAKGNLYAIEIEPAVHHTMGGININTNTEVLNKDGQPIKGLYAAGEVVGGIHGGNRLGGNALADLIVFGRIAGENAAKLAKVSK</sequence>
<keyword evidence="4 5" id="KW-0560">Oxidoreductase</keyword>
<dbReference type="InterPro" id="IPR003953">
    <property type="entry name" value="FAD-dep_OxRdtase_2_FAD-bd"/>
</dbReference>
<dbReference type="Proteomes" id="UP000290921">
    <property type="component" value="Unassembled WGS sequence"/>
</dbReference>
<dbReference type="EMBL" id="AP026818">
    <property type="protein sequence ID" value="BDR81261.1"/>
    <property type="molecule type" value="Genomic_DNA"/>
</dbReference>
<dbReference type="PANTHER" id="PTHR43400">
    <property type="entry name" value="FUMARATE REDUCTASE"/>
    <property type="match status" value="1"/>
</dbReference>
<dbReference type="AlphaFoldDB" id="A0A4Q0VE58"/>
<evidence type="ECO:0000313" key="8">
    <source>
        <dbReference type="EMBL" id="RXI49401.1"/>
    </source>
</evidence>
<dbReference type="NCBIfam" id="TIGR01813">
    <property type="entry name" value="flavo_cyto_c"/>
    <property type="match status" value="1"/>
</dbReference>
<reference evidence="8 9" key="1">
    <citation type="submission" date="2018-06" db="EMBL/GenBank/DDBJ databases">
        <title>Genome conservation of Clostridium tetani.</title>
        <authorList>
            <person name="Bruggemann H."/>
            <person name="Popoff M.R."/>
        </authorList>
    </citation>
    <scope>NUCLEOTIDE SEQUENCE [LARGE SCALE GENOMIC DNA]</scope>
    <source>
        <strain evidence="8 9">2017.061</strain>
    </source>
</reference>
<dbReference type="SUPFAM" id="SSF51905">
    <property type="entry name" value="FAD/NAD(P)-binding domain"/>
    <property type="match status" value="1"/>
</dbReference>
<evidence type="ECO:0000256" key="1">
    <source>
        <dbReference type="ARBA" id="ARBA00001974"/>
    </source>
</evidence>
<accession>A0A4Q0VE58</accession>
<dbReference type="SUPFAM" id="SSF56425">
    <property type="entry name" value="Succinate dehydrogenase/fumarate reductase flavoprotein, catalytic domain"/>
    <property type="match status" value="1"/>
</dbReference>
<dbReference type="Gene3D" id="3.50.50.60">
    <property type="entry name" value="FAD/NAD(P)-binding domain"/>
    <property type="match status" value="1"/>
</dbReference>
<dbReference type="Proteomes" id="UP001321763">
    <property type="component" value="Chromosome"/>
</dbReference>
<dbReference type="FunFam" id="3.90.700.10:FF:000007">
    <property type="entry name" value="NADH-dependent fumarate reductase"/>
    <property type="match status" value="1"/>
</dbReference>
<protein>
    <submittedName>
        <fullName evidence="8">Flavocytochrome c</fullName>
    </submittedName>
</protein>
<dbReference type="PANTHER" id="PTHR43400:SF7">
    <property type="entry name" value="FAD-DEPENDENT OXIDOREDUCTASE 2 FAD BINDING DOMAIN-CONTAINING PROTEIN"/>
    <property type="match status" value="1"/>
</dbReference>
<reference evidence="7 10" key="2">
    <citation type="submission" date="2022-09" db="EMBL/GenBank/DDBJ databases">
        <title>complete genome sequences of Clostridium tetani str. KHSU-234311-028 isolated from soil.</title>
        <authorList>
            <person name="Sekizuka T."/>
            <person name="Shitada C."/>
            <person name="Takahashi M."/>
            <person name="Kuroda M."/>
        </authorList>
    </citation>
    <scope>NUCLEOTIDE SEQUENCE [LARGE SCALE GENOMIC DNA]</scope>
    <source>
        <strain evidence="7 10">KHSU-234311-028</strain>
    </source>
</reference>
<dbReference type="Pfam" id="PF00890">
    <property type="entry name" value="FAD_binding_2"/>
    <property type="match status" value="1"/>
</dbReference>
<evidence type="ECO:0000256" key="3">
    <source>
        <dbReference type="ARBA" id="ARBA00022827"/>
    </source>
</evidence>